<keyword evidence="2" id="KW-0378">Hydrolase</keyword>
<dbReference type="InterPro" id="IPR032466">
    <property type="entry name" value="Metal_Hydrolase"/>
</dbReference>
<evidence type="ECO:0000313" key="3">
    <source>
        <dbReference type="Proteomes" id="UP001056384"/>
    </source>
</evidence>
<accession>A0A9Q9AFQ0</accession>
<dbReference type="EMBL" id="CP099418">
    <property type="protein sequence ID" value="USW48604.1"/>
    <property type="molecule type" value="Genomic_DNA"/>
</dbReference>
<dbReference type="InterPro" id="IPR006680">
    <property type="entry name" value="Amidohydro-rel"/>
</dbReference>
<evidence type="ECO:0000313" key="2">
    <source>
        <dbReference type="EMBL" id="USW48604.1"/>
    </source>
</evidence>
<dbReference type="PANTHER" id="PTHR35563">
    <property type="entry name" value="BARREL METAL-DEPENDENT HYDROLASE, PUTATIVE (AFU_ORTHOLOGUE AFUA_1G16240)-RELATED"/>
    <property type="match status" value="1"/>
</dbReference>
<reference evidence="2" key="1">
    <citation type="submission" date="2022-06" db="EMBL/GenBank/DDBJ databases">
        <title>Complete genome sequences of two strains of the flax pathogen Septoria linicola.</title>
        <authorList>
            <person name="Lapalu N."/>
            <person name="Simon A."/>
            <person name="Demenou B."/>
            <person name="Paumier D."/>
            <person name="Guillot M.-P."/>
            <person name="Gout L."/>
            <person name="Valade R."/>
        </authorList>
    </citation>
    <scope>NUCLEOTIDE SEQUENCE</scope>
    <source>
        <strain evidence="2">SE15195</strain>
    </source>
</reference>
<feature type="domain" description="Amidohydrolase-related" evidence="1">
    <location>
        <begin position="24"/>
        <end position="295"/>
    </location>
</feature>
<dbReference type="Proteomes" id="UP001056384">
    <property type="component" value="Chromosome 1"/>
</dbReference>
<dbReference type="InterPro" id="IPR052358">
    <property type="entry name" value="Aro_Compnd_Degr_Hydrolases"/>
</dbReference>
<sequence>MARTYSSTSSMIKQLASRIPRGTWDTHMHVVDPIAFPLDKKAQYQPAAHSLQQADSFLGELGIENMVIVQPSIYGNDNSCTLSGLRELSPKRGRAVVQFEPASTSRAQLQEWHDLGARGVRLNFKSVGASPTSAELEESLRAYAEAIRPFGWPLELYIGMENVPLLESFVINLGVKVIIAHYGHPSNDVLATATTAHEVPGFDALKRLLKGGNVWVKLSAGYRLSRDAKSPLVESLCREILRARADRCLFATDWPHTRFDGIDVAPFIENVLDCIEEEGVSLSQVLVDNAREVFDVAE</sequence>
<keyword evidence="3" id="KW-1185">Reference proteome</keyword>
<dbReference type="PANTHER" id="PTHR35563:SF2">
    <property type="entry name" value="BARREL METAL-DEPENDENT HYDROLASE, PUTATIVE (AFU_ORTHOLOGUE AFUA_1G16240)-RELATED"/>
    <property type="match status" value="1"/>
</dbReference>
<evidence type="ECO:0000259" key="1">
    <source>
        <dbReference type="Pfam" id="PF04909"/>
    </source>
</evidence>
<dbReference type="Pfam" id="PF04909">
    <property type="entry name" value="Amidohydro_2"/>
    <property type="match status" value="1"/>
</dbReference>
<organism evidence="2 3">
    <name type="scientific">Septoria linicola</name>
    <dbReference type="NCBI Taxonomy" id="215465"/>
    <lineage>
        <taxon>Eukaryota</taxon>
        <taxon>Fungi</taxon>
        <taxon>Dikarya</taxon>
        <taxon>Ascomycota</taxon>
        <taxon>Pezizomycotina</taxon>
        <taxon>Dothideomycetes</taxon>
        <taxon>Dothideomycetidae</taxon>
        <taxon>Mycosphaerellales</taxon>
        <taxon>Mycosphaerellaceae</taxon>
        <taxon>Septoria</taxon>
    </lineage>
</organism>
<dbReference type="Gene3D" id="3.20.20.140">
    <property type="entry name" value="Metal-dependent hydrolases"/>
    <property type="match status" value="1"/>
</dbReference>
<gene>
    <name evidence="2" type="ORF">Slin15195_G019230</name>
</gene>
<dbReference type="SUPFAM" id="SSF51556">
    <property type="entry name" value="Metallo-dependent hydrolases"/>
    <property type="match status" value="1"/>
</dbReference>
<proteinExistence type="predicted"/>
<protein>
    <submittedName>
        <fullName evidence="2">Metal-dependent hydrolase</fullName>
    </submittedName>
</protein>
<dbReference type="GO" id="GO:0016787">
    <property type="term" value="F:hydrolase activity"/>
    <property type="evidence" value="ECO:0007669"/>
    <property type="project" value="UniProtKB-KW"/>
</dbReference>
<name>A0A9Q9AFQ0_9PEZI</name>
<dbReference type="AlphaFoldDB" id="A0A9Q9AFQ0"/>